<keyword evidence="2" id="KW-1185">Reference proteome</keyword>
<protein>
    <recommendedName>
        <fullName evidence="3">Carboxypeptidase regulatory-like domain-containing protein</fullName>
    </recommendedName>
</protein>
<evidence type="ECO:0000313" key="2">
    <source>
        <dbReference type="Proteomes" id="UP000601223"/>
    </source>
</evidence>
<gene>
    <name evidence="1" type="ORF">Cba03nite_40450</name>
</gene>
<organism evidence="1 2">
    <name type="scientific">Catellatospora bangladeshensis</name>
    <dbReference type="NCBI Taxonomy" id="310355"/>
    <lineage>
        <taxon>Bacteria</taxon>
        <taxon>Bacillati</taxon>
        <taxon>Actinomycetota</taxon>
        <taxon>Actinomycetes</taxon>
        <taxon>Micromonosporales</taxon>
        <taxon>Micromonosporaceae</taxon>
        <taxon>Catellatospora</taxon>
    </lineage>
</organism>
<dbReference type="AlphaFoldDB" id="A0A8J3JL87"/>
<name>A0A8J3JL87_9ACTN</name>
<dbReference type="EMBL" id="BONF01000023">
    <property type="protein sequence ID" value="GIF82696.1"/>
    <property type="molecule type" value="Genomic_DNA"/>
</dbReference>
<reference evidence="1 2" key="1">
    <citation type="submission" date="2021-01" db="EMBL/GenBank/DDBJ databases">
        <title>Whole genome shotgun sequence of Catellatospora bangladeshensis NBRC 107357.</title>
        <authorList>
            <person name="Komaki H."/>
            <person name="Tamura T."/>
        </authorList>
    </citation>
    <scope>NUCLEOTIDE SEQUENCE [LARGE SCALE GENOMIC DNA]</scope>
    <source>
        <strain evidence="1 2">NBRC 107357</strain>
    </source>
</reference>
<comment type="caution">
    <text evidence="1">The sequence shown here is derived from an EMBL/GenBank/DDBJ whole genome shotgun (WGS) entry which is preliminary data.</text>
</comment>
<dbReference type="SUPFAM" id="SSF49464">
    <property type="entry name" value="Carboxypeptidase regulatory domain-like"/>
    <property type="match status" value="1"/>
</dbReference>
<accession>A0A8J3JL87</accession>
<dbReference type="Proteomes" id="UP000601223">
    <property type="component" value="Unassembled WGS sequence"/>
</dbReference>
<evidence type="ECO:0008006" key="3">
    <source>
        <dbReference type="Google" id="ProtNLM"/>
    </source>
</evidence>
<dbReference type="RefSeq" id="WP_203748351.1">
    <property type="nucleotide sequence ID" value="NZ_BONF01000023.1"/>
</dbReference>
<proteinExistence type="predicted"/>
<dbReference type="InterPro" id="IPR008969">
    <property type="entry name" value="CarboxyPept-like_regulatory"/>
</dbReference>
<sequence>MRNHEDHGPLARACALLLGGLAGAGVPVRVEHPAAAVGVQSGAFGGPWLAVWPYAVLPEALPVRPGDPLRLRVRFLLHADGPDATAIEALDRVLMAGVPYLLAEPVPDTLWPALGARLRAALLCEVAVQVTNPAPAAPRVTQPARLDAVSLRRLAGRVQTPAGIALVGMRVAAEDGTAAAYTDTRGRFELPVVDGRPVRLAVSGRGLLLTAEVPAASAEPVVITCEIQEVQ</sequence>
<evidence type="ECO:0000313" key="1">
    <source>
        <dbReference type="EMBL" id="GIF82696.1"/>
    </source>
</evidence>